<dbReference type="Proteomes" id="UP000326198">
    <property type="component" value="Unassembled WGS sequence"/>
</dbReference>
<dbReference type="EMBL" id="ML736160">
    <property type="protein sequence ID" value="KAE8382704.1"/>
    <property type="molecule type" value="Genomic_DNA"/>
</dbReference>
<reference evidence="1 2" key="1">
    <citation type="submission" date="2019-04" db="EMBL/GenBank/DDBJ databases">
        <title>Friends and foes A comparative genomics studyof 23 Aspergillus species from section Flavi.</title>
        <authorList>
            <consortium name="DOE Joint Genome Institute"/>
            <person name="Kjaerbolling I."/>
            <person name="Vesth T."/>
            <person name="Frisvad J.C."/>
            <person name="Nybo J.L."/>
            <person name="Theobald S."/>
            <person name="Kildgaard S."/>
            <person name="Isbrandt T."/>
            <person name="Kuo A."/>
            <person name="Sato A."/>
            <person name="Lyhne E.K."/>
            <person name="Kogle M.E."/>
            <person name="Wiebenga A."/>
            <person name="Kun R.S."/>
            <person name="Lubbers R.J."/>
            <person name="Makela M.R."/>
            <person name="Barry K."/>
            <person name="Chovatia M."/>
            <person name="Clum A."/>
            <person name="Daum C."/>
            <person name="Haridas S."/>
            <person name="He G."/>
            <person name="LaButti K."/>
            <person name="Lipzen A."/>
            <person name="Mondo S."/>
            <person name="Riley R."/>
            <person name="Salamov A."/>
            <person name="Simmons B.A."/>
            <person name="Magnuson J.K."/>
            <person name="Henrissat B."/>
            <person name="Mortensen U.H."/>
            <person name="Larsen T.O."/>
            <person name="Devries R.P."/>
            <person name="Grigoriev I.V."/>
            <person name="Machida M."/>
            <person name="Baker S.E."/>
            <person name="Andersen M.R."/>
        </authorList>
    </citation>
    <scope>NUCLEOTIDE SEQUENCE [LARGE SCALE GENOMIC DNA]</scope>
    <source>
        <strain evidence="1 2">IBT 29228</strain>
    </source>
</reference>
<accession>A0A5N7BLN0</accession>
<name>A0A5N7BLN0_9EURO</name>
<dbReference type="AlphaFoldDB" id="A0A5N7BLN0"/>
<sequence length="183" mass="20111">MGTVAHRYTSSYHHATLYLTGHILFSLGLDYTRSIPEHCMTIDSPRNRMRSMRTLIRDPAGQELGGIGESPEVPDLTNAIRLRLRQFNRRTSSRSQQFLCQRRYGRSVWSVGRRALPARVPNGGSLHGSDGDRGKGTGALVIAIGRSPIPLTTARHHTLSTSVSVGFPTGQSPVCATYAVRDI</sequence>
<evidence type="ECO:0000313" key="2">
    <source>
        <dbReference type="Proteomes" id="UP000326198"/>
    </source>
</evidence>
<gene>
    <name evidence="1" type="ORF">BDV26DRAFT_223570</name>
</gene>
<organism evidence="1 2">
    <name type="scientific">Aspergillus bertholletiae</name>
    <dbReference type="NCBI Taxonomy" id="1226010"/>
    <lineage>
        <taxon>Eukaryota</taxon>
        <taxon>Fungi</taxon>
        <taxon>Dikarya</taxon>
        <taxon>Ascomycota</taxon>
        <taxon>Pezizomycotina</taxon>
        <taxon>Eurotiomycetes</taxon>
        <taxon>Eurotiomycetidae</taxon>
        <taxon>Eurotiales</taxon>
        <taxon>Aspergillaceae</taxon>
        <taxon>Aspergillus</taxon>
        <taxon>Aspergillus subgen. Circumdati</taxon>
    </lineage>
</organism>
<evidence type="ECO:0000313" key="1">
    <source>
        <dbReference type="EMBL" id="KAE8382704.1"/>
    </source>
</evidence>
<keyword evidence="2" id="KW-1185">Reference proteome</keyword>
<proteinExistence type="predicted"/>
<protein>
    <submittedName>
        <fullName evidence="1">Uncharacterized protein</fullName>
    </submittedName>
</protein>